<dbReference type="AlphaFoldDB" id="A0A9P7V1Z8"/>
<gene>
    <name evidence="1" type="ORF">E1B28_000763</name>
</gene>
<comment type="caution">
    <text evidence="1">The sequence shown here is derived from an EMBL/GenBank/DDBJ whole genome shotgun (WGS) entry which is preliminary data.</text>
</comment>
<dbReference type="KEGG" id="more:E1B28_000763"/>
<dbReference type="EMBL" id="CM032181">
    <property type="protein sequence ID" value="KAG7098860.1"/>
    <property type="molecule type" value="Genomic_DNA"/>
</dbReference>
<sequence length="73" mass="8312">MSPRNLKVPSSTGTVPRVDLKQPLKHINHSSQTRCLKTGDLIQFYGHHMVWDEHCVSEDVVIKQAPPLLQRVL</sequence>
<dbReference type="GeneID" id="66069839"/>
<keyword evidence="2" id="KW-1185">Reference proteome</keyword>
<evidence type="ECO:0000313" key="2">
    <source>
        <dbReference type="Proteomes" id="UP001049176"/>
    </source>
</evidence>
<reference evidence="1" key="1">
    <citation type="journal article" date="2021" name="Genome Biol. Evol.">
        <title>The assembled and annotated genome of the fairy-ring fungus Marasmius oreades.</title>
        <authorList>
            <person name="Hiltunen M."/>
            <person name="Ament-Velasquez S.L."/>
            <person name="Johannesson H."/>
        </authorList>
    </citation>
    <scope>NUCLEOTIDE SEQUENCE</scope>
    <source>
        <strain evidence="1">03SP1</strain>
    </source>
</reference>
<name>A0A9P7V1Z8_9AGAR</name>
<accession>A0A9P7V1Z8</accession>
<organism evidence="1 2">
    <name type="scientific">Marasmius oreades</name>
    <name type="common">fairy-ring Marasmius</name>
    <dbReference type="NCBI Taxonomy" id="181124"/>
    <lineage>
        <taxon>Eukaryota</taxon>
        <taxon>Fungi</taxon>
        <taxon>Dikarya</taxon>
        <taxon>Basidiomycota</taxon>
        <taxon>Agaricomycotina</taxon>
        <taxon>Agaricomycetes</taxon>
        <taxon>Agaricomycetidae</taxon>
        <taxon>Agaricales</taxon>
        <taxon>Marasmiineae</taxon>
        <taxon>Marasmiaceae</taxon>
        <taxon>Marasmius</taxon>
    </lineage>
</organism>
<protein>
    <submittedName>
        <fullName evidence="1">Uncharacterized protein</fullName>
    </submittedName>
</protein>
<dbReference type="OrthoDB" id="10516690at2759"/>
<dbReference type="RefSeq" id="XP_043015330.1">
    <property type="nucleotide sequence ID" value="XM_043146627.1"/>
</dbReference>
<evidence type="ECO:0000313" key="1">
    <source>
        <dbReference type="EMBL" id="KAG7098860.1"/>
    </source>
</evidence>
<dbReference type="Proteomes" id="UP001049176">
    <property type="component" value="Chromosome 1"/>
</dbReference>
<proteinExistence type="predicted"/>